<evidence type="ECO:0000313" key="3">
    <source>
        <dbReference type="Proteomes" id="UP001589896"/>
    </source>
</evidence>
<dbReference type="Gene3D" id="3.40.50.150">
    <property type="entry name" value="Vaccinia Virus protein VP39"/>
    <property type="match status" value="1"/>
</dbReference>
<evidence type="ECO:0000313" key="2">
    <source>
        <dbReference type="EMBL" id="MFC0676968.1"/>
    </source>
</evidence>
<keyword evidence="2" id="KW-0808">Transferase</keyword>
<dbReference type="EMBL" id="JBHLTG010000001">
    <property type="protein sequence ID" value="MFC0676968.1"/>
    <property type="molecule type" value="Genomic_DNA"/>
</dbReference>
<dbReference type="Proteomes" id="UP001589896">
    <property type="component" value="Unassembled WGS sequence"/>
</dbReference>
<accession>A0ABV6RJ03</accession>
<sequence length="264" mass="29925">MAGAGRGDRDRRVLCHPVKVCLPSADITVIRHTIDAQYNSRRGGGLIDRVTVRVRRRMYEAFLGYGVEPHHSVLDVGVTSDRSHLASNYLEMWLPNKERITACGLDDASFLEDLYPGLRYVVGDGCDLPFESCSFDFVHSSAVLEHVGSAERQTKFLSELHRVARIGAFITTPNRWFPIEFHTTLPLLHWLPKRQFRSLLRMLGHVELAQERNLNLLGTDELVRLCTEAGVNHVDVRHAYLLGARSNILAFMRPRPDGDPFQAR</sequence>
<name>A0ABV6RJ03_9GAMM</name>
<protein>
    <submittedName>
        <fullName evidence="2">Methyltransferase domain-containing protein</fullName>
    </submittedName>
</protein>
<gene>
    <name evidence="2" type="ORF">ACFFGH_03755</name>
</gene>
<dbReference type="Pfam" id="PF08241">
    <property type="entry name" value="Methyltransf_11"/>
    <property type="match status" value="1"/>
</dbReference>
<proteinExistence type="predicted"/>
<feature type="domain" description="Methyltransferase type 11" evidence="1">
    <location>
        <begin position="115"/>
        <end position="169"/>
    </location>
</feature>
<dbReference type="InterPro" id="IPR029063">
    <property type="entry name" value="SAM-dependent_MTases_sf"/>
</dbReference>
<dbReference type="SUPFAM" id="SSF53335">
    <property type="entry name" value="S-adenosyl-L-methionine-dependent methyltransferases"/>
    <property type="match status" value="1"/>
</dbReference>
<dbReference type="InterPro" id="IPR013216">
    <property type="entry name" value="Methyltransf_11"/>
</dbReference>
<keyword evidence="2" id="KW-0489">Methyltransferase</keyword>
<organism evidence="2 3">
    <name type="scientific">Lysobacter korlensis</name>
    <dbReference type="NCBI Taxonomy" id="553636"/>
    <lineage>
        <taxon>Bacteria</taxon>
        <taxon>Pseudomonadati</taxon>
        <taxon>Pseudomonadota</taxon>
        <taxon>Gammaproteobacteria</taxon>
        <taxon>Lysobacterales</taxon>
        <taxon>Lysobacteraceae</taxon>
        <taxon>Lysobacter</taxon>
    </lineage>
</organism>
<evidence type="ECO:0000259" key="1">
    <source>
        <dbReference type="Pfam" id="PF08241"/>
    </source>
</evidence>
<reference evidence="2 3" key="1">
    <citation type="submission" date="2024-09" db="EMBL/GenBank/DDBJ databases">
        <authorList>
            <person name="Sun Q."/>
            <person name="Mori K."/>
        </authorList>
    </citation>
    <scope>NUCLEOTIDE SEQUENCE [LARGE SCALE GENOMIC DNA]</scope>
    <source>
        <strain evidence="2 3">KCTC 23076</strain>
    </source>
</reference>
<keyword evidence="3" id="KW-1185">Reference proteome</keyword>
<dbReference type="GO" id="GO:0008168">
    <property type="term" value="F:methyltransferase activity"/>
    <property type="evidence" value="ECO:0007669"/>
    <property type="project" value="UniProtKB-KW"/>
</dbReference>
<dbReference type="GO" id="GO:0032259">
    <property type="term" value="P:methylation"/>
    <property type="evidence" value="ECO:0007669"/>
    <property type="project" value="UniProtKB-KW"/>
</dbReference>
<dbReference type="RefSeq" id="WP_386664935.1">
    <property type="nucleotide sequence ID" value="NZ_JBHLTG010000001.1"/>
</dbReference>
<comment type="caution">
    <text evidence="2">The sequence shown here is derived from an EMBL/GenBank/DDBJ whole genome shotgun (WGS) entry which is preliminary data.</text>
</comment>